<comment type="subcellular location">
    <subcellularLocation>
        <location evidence="1 7">Cell membrane</location>
        <topology evidence="1 7">Multi-pass membrane protein</topology>
    </subcellularLocation>
</comment>
<keyword evidence="4 7" id="KW-0812">Transmembrane</keyword>
<dbReference type="PANTHER" id="PTHR30193">
    <property type="entry name" value="ABC TRANSPORTER PERMEASE PROTEIN"/>
    <property type="match status" value="1"/>
</dbReference>
<feature type="transmembrane region" description="Helical" evidence="7">
    <location>
        <begin position="251"/>
        <end position="271"/>
    </location>
</feature>
<gene>
    <name evidence="10" type="ORF">ACFFHU_07300</name>
</gene>
<evidence type="ECO:0000256" key="6">
    <source>
        <dbReference type="ARBA" id="ARBA00023136"/>
    </source>
</evidence>
<evidence type="ECO:0000313" key="11">
    <source>
        <dbReference type="Proteomes" id="UP001589894"/>
    </source>
</evidence>
<evidence type="ECO:0000256" key="8">
    <source>
        <dbReference type="SAM" id="MobiDB-lite"/>
    </source>
</evidence>
<evidence type="ECO:0000256" key="7">
    <source>
        <dbReference type="RuleBase" id="RU363032"/>
    </source>
</evidence>
<organism evidence="10 11">
    <name type="scientific">Plantactinospora siamensis</name>
    <dbReference type="NCBI Taxonomy" id="555372"/>
    <lineage>
        <taxon>Bacteria</taxon>
        <taxon>Bacillati</taxon>
        <taxon>Actinomycetota</taxon>
        <taxon>Actinomycetes</taxon>
        <taxon>Micromonosporales</taxon>
        <taxon>Micromonosporaceae</taxon>
        <taxon>Plantactinospora</taxon>
    </lineage>
</organism>
<dbReference type="EMBL" id="JBHLUE010000004">
    <property type="protein sequence ID" value="MFC0563972.1"/>
    <property type="molecule type" value="Genomic_DNA"/>
</dbReference>
<dbReference type="InterPro" id="IPR000515">
    <property type="entry name" value="MetI-like"/>
</dbReference>
<evidence type="ECO:0000256" key="4">
    <source>
        <dbReference type="ARBA" id="ARBA00022692"/>
    </source>
</evidence>
<dbReference type="InterPro" id="IPR035906">
    <property type="entry name" value="MetI-like_sf"/>
</dbReference>
<keyword evidence="2 7" id="KW-0813">Transport</keyword>
<feature type="region of interest" description="Disordered" evidence="8">
    <location>
        <begin position="1"/>
        <end position="31"/>
    </location>
</feature>
<evidence type="ECO:0000256" key="2">
    <source>
        <dbReference type="ARBA" id="ARBA00022448"/>
    </source>
</evidence>
<dbReference type="SUPFAM" id="SSF161098">
    <property type="entry name" value="MetI-like"/>
    <property type="match status" value="1"/>
</dbReference>
<dbReference type="Gene3D" id="1.10.3720.10">
    <property type="entry name" value="MetI-like"/>
    <property type="match status" value="1"/>
</dbReference>
<keyword evidence="5 7" id="KW-1133">Transmembrane helix</keyword>
<feature type="domain" description="ABC transmembrane type-1" evidence="9">
    <location>
        <begin position="108"/>
        <end position="330"/>
    </location>
</feature>
<proteinExistence type="inferred from homology"/>
<dbReference type="Proteomes" id="UP001589894">
    <property type="component" value="Unassembled WGS sequence"/>
</dbReference>
<dbReference type="InterPro" id="IPR051393">
    <property type="entry name" value="ABC_transporter_permease"/>
</dbReference>
<keyword evidence="6 7" id="KW-0472">Membrane</keyword>
<evidence type="ECO:0000259" key="9">
    <source>
        <dbReference type="PROSITE" id="PS50928"/>
    </source>
</evidence>
<dbReference type="PANTHER" id="PTHR30193:SF37">
    <property type="entry name" value="INNER MEMBRANE ABC TRANSPORTER PERMEASE PROTEIN YCJO"/>
    <property type="match status" value="1"/>
</dbReference>
<dbReference type="Pfam" id="PF00528">
    <property type="entry name" value="BPD_transp_1"/>
    <property type="match status" value="1"/>
</dbReference>
<dbReference type="PROSITE" id="PS50928">
    <property type="entry name" value="ABC_TM1"/>
    <property type="match status" value="1"/>
</dbReference>
<dbReference type="CDD" id="cd06261">
    <property type="entry name" value="TM_PBP2"/>
    <property type="match status" value="1"/>
</dbReference>
<keyword evidence="11" id="KW-1185">Reference proteome</keyword>
<comment type="similarity">
    <text evidence="7">Belongs to the binding-protein-dependent transport system permease family.</text>
</comment>
<feature type="transmembrane region" description="Helical" evidence="7">
    <location>
        <begin position="309"/>
        <end position="333"/>
    </location>
</feature>
<protein>
    <submittedName>
        <fullName evidence="10">Carbohydrate ABC transporter permease</fullName>
    </submittedName>
</protein>
<comment type="caution">
    <text evidence="10">The sequence shown here is derived from an EMBL/GenBank/DDBJ whole genome shotgun (WGS) entry which is preliminary data.</text>
</comment>
<feature type="transmembrane region" description="Helical" evidence="7">
    <location>
        <begin position="145"/>
        <end position="166"/>
    </location>
</feature>
<reference evidence="10 11" key="1">
    <citation type="submission" date="2024-09" db="EMBL/GenBank/DDBJ databases">
        <authorList>
            <person name="Sun Q."/>
            <person name="Mori K."/>
        </authorList>
    </citation>
    <scope>NUCLEOTIDE SEQUENCE [LARGE SCALE GENOMIC DNA]</scope>
    <source>
        <strain evidence="10 11">TBRC 2205</strain>
    </source>
</reference>
<name>A0ABV6NT77_9ACTN</name>
<evidence type="ECO:0000256" key="5">
    <source>
        <dbReference type="ARBA" id="ARBA00022989"/>
    </source>
</evidence>
<keyword evidence="3" id="KW-1003">Cell membrane</keyword>
<evidence type="ECO:0000256" key="1">
    <source>
        <dbReference type="ARBA" id="ARBA00004651"/>
    </source>
</evidence>
<accession>A0ABV6NT77</accession>
<evidence type="ECO:0000256" key="3">
    <source>
        <dbReference type="ARBA" id="ARBA00022475"/>
    </source>
</evidence>
<evidence type="ECO:0000313" key="10">
    <source>
        <dbReference type="EMBL" id="MFC0563972.1"/>
    </source>
</evidence>
<dbReference type="RefSeq" id="WP_377336911.1">
    <property type="nucleotide sequence ID" value="NZ_JBHLUE010000004.1"/>
</dbReference>
<feature type="transmembrane region" description="Helical" evidence="7">
    <location>
        <begin position="107"/>
        <end position="133"/>
    </location>
</feature>
<sequence>MSTTRTQPAPFGGQRAGRPGGPPAVGRAPVPQRSNLRNRLLRFDMRYMPYVMIAPFFLLFAVFGVFPLIFNAIVAFRNWRLDDPTKTGWAGTENFTKLFGDSDFWNALYNTLGIFVLSTVPQLIIALVVASVLNRRLRGQSWWRVGVLLPYVTPITASTMVFSTIVSRDYGIANWVLGLVGIGGADHPIDWRADKLHSWIAIATMVNWKWIGYNALLYLAAMQSIPRDVYEASAIDGAGPSRQLWQITVPMIRPVVLFTVVLSTIGGLQLFTEPMLFDLNSQSATGGPNGEWQTIGQLIYKVGWKDLNLGYAAAMAMALFVIVLLLTGLNALLTNRIGGGRR</sequence>
<feature type="transmembrane region" description="Helical" evidence="7">
    <location>
        <begin position="47"/>
        <end position="76"/>
    </location>
</feature>